<dbReference type="SUPFAM" id="SSF52540">
    <property type="entry name" value="P-loop containing nucleoside triphosphate hydrolases"/>
    <property type="match status" value="1"/>
</dbReference>
<evidence type="ECO:0000256" key="2">
    <source>
        <dbReference type="ARBA" id="ARBA00022741"/>
    </source>
</evidence>
<dbReference type="EMBL" id="NIOF01000016">
    <property type="protein sequence ID" value="OWQ84404.1"/>
    <property type="molecule type" value="Genomic_DNA"/>
</dbReference>
<name>A0A246IW57_9BURK</name>
<sequence length="446" mass="49849">MWNGADTPHAQALRLELDWLSRVLDLRLEQHFRQDGELLERAPPPPEPPPDSELAAWVHDLPLDLHGRLLLALALAPHLRPSALDLLFMRNQNLERGFTEFGGIKAQAHGGFLPTGETAAFLLAGDRLRDRLALLDWFDAPHPLMAGGHLRLDTPPAGEPRLCGALLLSGEALQRLCTGAADKPDYSVNFPAKRITSTLDWDDLVLAPEVLDEVNQIRAWMTDGELLMRDWGLARALKPGYRALFHGPPGTGKTLTATLIGGKERDVYRIDLSMVVSKYIGETEKNLARVFDQAQSRRWVLFFDEADALFGKRGAAQNANDHHANQEIAYLLQRVEDFPGVVILASNLRGNLDEAFSRRFQSMIHFPMPDGDQRLRLWRGMLHERHLGADVELEPLARRYELSGGAIANVIRHAALAARRQGRDAVNQSELRAGIARELRKEGRTL</sequence>
<keyword evidence="3" id="KW-0067">ATP-binding</keyword>
<dbReference type="InterPro" id="IPR027417">
    <property type="entry name" value="P-loop_NTPase"/>
</dbReference>
<dbReference type="Gene3D" id="3.40.50.300">
    <property type="entry name" value="P-loop containing nucleotide triphosphate hydrolases"/>
    <property type="match status" value="1"/>
</dbReference>
<dbReference type="Proteomes" id="UP000197468">
    <property type="component" value="Unassembled WGS sequence"/>
</dbReference>
<gene>
    <name evidence="5" type="ORF">CDN99_24215</name>
</gene>
<evidence type="ECO:0000256" key="3">
    <source>
        <dbReference type="ARBA" id="ARBA00022840"/>
    </source>
</evidence>
<dbReference type="Gene3D" id="1.10.8.60">
    <property type="match status" value="1"/>
</dbReference>
<protein>
    <submittedName>
        <fullName evidence="5">AAA family ATPase</fullName>
    </submittedName>
</protein>
<evidence type="ECO:0000313" key="6">
    <source>
        <dbReference type="Proteomes" id="UP000197468"/>
    </source>
</evidence>
<dbReference type="PANTHER" id="PTHR23073">
    <property type="entry name" value="26S PROTEASOME REGULATORY SUBUNIT"/>
    <property type="match status" value="1"/>
</dbReference>
<evidence type="ECO:0000256" key="1">
    <source>
        <dbReference type="ARBA" id="ARBA00006914"/>
    </source>
</evidence>
<keyword evidence="6" id="KW-1185">Reference proteome</keyword>
<feature type="domain" description="AAA+ ATPase" evidence="4">
    <location>
        <begin position="239"/>
        <end position="370"/>
    </location>
</feature>
<evidence type="ECO:0000259" key="4">
    <source>
        <dbReference type="SMART" id="SM00382"/>
    </source>
</evidence>
<comment type="similarity">
    <text evidence="1">Belongs to the AAA ATPase family.</text>
</comment>
<dbReference type="InterPro" id="IPR003959">
    <property type="entry name" value="ATPase_AAA_core"/>
</dbReference>
<dbReference type="InterPro" id="IPR050221">
    <property type="entry name" value="26S_Proteasome_ATPase"/>
</dbReference>
<evidence type="ECO:0000313" key="5">
    <source>
        <dbReference type="EMBL" id="OWQ84404.1"/>
    </source>
</evidence>
<dbReference type="CDD" id="cd19481">
    <property type="entry name" value="RecA-like_protease"/>
    <property type="match status" value="1"/>
</dbReference>
<dbReference type="SMART" id="SM00382">
    <property type="entry name" value="AAA"/>
    <property type="match status" value="1"/>
</dbReference>
<dbReference type="Pfam" id="PF00004">
    <property type="entry name" value="AAA"/>
    <property type="match status" value="1"/>
</dbReference>
<dbReference type="GO" id="GO:0005524">
    <property type="term" value="F:ATP binding"/>
    <property type="evidence" value="ECO:0007669"/>
    <property type="project" value="UniProtKB-KW"/>
</dbReference>
<reference evidence="5 6" key="1">
    <citation type="journal article" date="2008" name="Int. J. Syst. Evol. Microbiol.">
        <title>Description of Roseateles aquatilis sp. nov. and Roseateles terrae sp. nov., in the class Betaproteobacteria, and emended description of the genus Roseateles.</title>
        <authorList>
            <person name="Gomila M."/>
            <person name="Bowien B."/>
            <person name="Falsen E."/>
            <person name="Moore E.R."/>
            <person name="Lalucat J."/>
        </authorList>
    </citation>
    <scope>NUCLEOTIDE SEQUENCE [LARGE SCALE GENOMIC DNA]</scope>
    <source>
        <strain evidence="5 6">CCUG 48205</strain>
    </source>
</reference>
<keyword evidence="2" id="KW-0547">Nucleotide-binding</keyword>
<comment type="caution">
    <text evidence="5">The sequence shown here is derived from an EMBL/GenBank/DDBJ whole genome shotgun (WGS) entry which is preliminary data.</text>
</comment>
<accession>A0A246IW57</accession>
<proteinExistence type="inferred from homology"/>
<dbReference type="InterPro" id="IPR003593">
    <property type="entry name" value="AAA+_ATPase"/>
</dbReference>
<organism evidence="5 6">
    <name type="scientific">Roseateles aquatilis</name>
    <dbReference type="NCBI Taxonomy" id="431061"/>
    <lineage>
        <taxon>Bacteria</taxon>
        <taxon>Pseudomonadati</taxon>
        <taxon>Pseudomonadota</taxon>
        <taxon>Betaproteobacteria</taxon>
        <taxon>Burkholderiales</taxon>
        <taxon>Sphaerotilaceae</taxon>
        <taxon>Roseateles</taxon>
    </lineage>
</organism>
<dbReference type="RefSeq" id="WP_088387649.1">
    <property type="nucleotide sequence ID" value="NZ_NIOF01000016.1"/>
</dbReference>
<dbReference type="GO" id="GO:0016887">
    <property type="term" value="F:ATP hydrolysis activity"/>
    <property type="evidence" value="ECO:0007669"/>
    <property type="project" value="InterPro"/>
</dbReference>
<dbReference type="AlphaFoldDB" id="A0A246IW57"/>
<dbReference type="OrthoDB" id="9802352at2"/>